<keyword evidence="4" id="KW-0472">Membrane</keyword>
<sequence>MRIGVRGRLWAAIGLIAFLPVMGAVVAENAFEQFSAALGGIIDRQLPQTEQALLLSVEGERLVGYGPTLIQAPPGQHKALLAQADQSFETSRQLQTRLKEGGADEVVIDAMASFFSDMRRNLAQMSQFALSIDERRVTLNNLMKETDAAVQATNHAADSFTDAKGIALRQGSAQIATQIMAVPFEADPDQLDHRKTATKAYLSTLQRQMRNIEGDAAPRVANALGLWKAILDKDPFGLRQQMLLDQEDLDLQLTSNQTLSEQIRAKTQDLAKDSREAVSGAAVDAKVFINNSRIQLGVMALGALVAAALIAWLYVNRSIVRRLLAVEGAMGRLAGGDLSVEVTPRGRDEITAMAATLQTFKDNALAVERLNTEKAAQEARVAEEQRAALNALADSFEGSVSKLVGEVDQAATAVSGATGHLSNAVTVTRSKAEAVTSASDQATSHVQSVATAAEQLAASIGDIGRQVHQAAEISVRAAETVGVSRTQVDSLVQQANRIGSVVGLITEIASQTNLLALNATIEAARAGEAGKGFAVVASEVKSLATQTARATDEIRSMIDAITHETGLVVGSIDDIAGIIAEVRNVSTIIASAVEQQSVATAQIANTTQDVAGATVRVNANIRDVTDASDQAAGAATSLNQASSLLDHASVSLRGEVQKFLMTVRTG</sequence>
<reference evidence="8" key="1">
    <citation type="journal article" date="2019" name="Int. J. Syst. Evol. Microbiol.">
        <title>The Global Catalogue of Microorganisms (GCM) 10K type strain sequencing project: providing services to taxonomists for standard genome sequencing and annotation.</title>
        <authorList>
            <consortium name="The Broad Institute Genomics Platform"/>
            <consortium name="The Broad Institute Genome Sequencing Center for Infectious Disease"/>
            <person name="Wu L."/>
            <person name="Ma J."/>
        </authorList>
    </citation>
    <scope>NUCLEOTIDE SEQUENCE [LARGE SCALE GENOMIC DNA]</scope>
    <source>
        <strain evidence="8">CGMCC 1.19062</strain>
    </source>
</reference>
<dbReference type="InterPro" id="IPR004089">
    <property type="entry name" value="MCPsignal_dom"/>
</dbReference>
<feature type="domain" description="Methyl-accepting transducer" evidence="5">
    <location>
        <begin position="410"/>
        <end position="632"/>
    </location>
</feature>
<dbReference type="PANTHER" id="PTHR32089:SF112">
    <property type="entry name" value="LYSOZYME-LIKE PROTEIN-RELATED"/>
    <property type="match status" value="1"/>
</dbReference>
<protein>
    <submittedName>
        <fullName evidence="7">Methyl-accepting chemotaxis protein</fullName>
    </submittedName>
</protein>
<keyword evidence="1 3" id="KW-0807">Transducer</keyword>
<dbReference type="Pfam" id="PF00015">
    <property type="entry name" value="MCPsignal"/>
    <property type="match status" value="1"/>
</dbReference>
<evidence type="ECO:0000256" key="4">
    <source>
        <dbReference type="SAM" id="Phobius"/>
    </source>
</evidence>
<keyword evidence="8" id="KW-1185">Reference proteome</keyword>
<dbReference type="Proteomes" id="UP001597295">
    <property type="component" value="Unassembled WGS sequence"/>
</dbReference>
<dbReference type="InterPro" id="IPR003660">
    <property type="entry name" value="HAMP_dom"/>
</dbReference>
<keyword evidence="4" id="KW-0812">Transmembrane</keyword>
<dbReference type="SUPFAM" id="SSF58104">
    <property type="entry name" value="Methyl-accepting chemotaxis protein (MCP) signaling domain"/>
    <property type="match status" value="1"/>
</dbReference>
<evidence type="ECO:0000313" key="8">
    <source>
        <dbReference type="Proteomes" id="UP001597295"/>
    </source>
</evidence>
<evidence type="ECO:0000259" key="5">
    <source>
        <dbReference type="PROSITE" id="PS50111"/>
    </source>
</evidence>
<feature type="transmembrane region" description="Helical" evidence="4">
    <location>
        <begin position="296"/>
        <end position="315"/>
    </location>
</feature>
<dbReference type="Pfam" id="PF00672">
    <property type="entry name" value="HAMP"/>
    <property type="match status" value="1"/>
</dbReference>
<feature type="domain" description="HAMP" evidence="6">
    <location>
        <begin position="317"/>
        <end position="369"/>
    </location>
</feature>
<evidence type="ECO:0000259" key="6">
    <source>
        <dbReference type="PROSITE" id="PS50885"/>
    </source>
</evidence>
<gene>
    <name evidence="7" type="ORF">ACFSM5_18035</name>
</gene>
<evidence type="ECO:0000313" key="7">
    <source>
        <dbReference type="EMBL" id="MFD2264811.1"/>
    </source>
</evidence>
<dbReference type="CDD" id="cd06225">
    <property type="entry name" value="HAMP"/>
    <property type="match status" value="1"/>
</dbReference>
<dbReference type="PROSITE" id="PS50111">
    <property type="entry name" value="CHEMOTAXIS_TRANSDUC_2"/>
    <property type="match status" value="1"/>
</dbReference>
<dbReference type="Gene3D" id="1.20.58.920">
    <property type="match status" value="1"/>
</dbReference>
<evidence type="ECO:0000256" key="3">
    <source>
        <dbReference type="PROSITE-ProRule" id="PRU00284"/>
    </source>
</evidence>
<evidence type="ECO:0000256" key="1">
    <source>
        <dbReference type="ARBA" id="ARBA00023224"/>
    </source>
</evidence>
<comment type="caution">
    <text evidence="7">The sequence shown here is derived from an EMBL/GenBank/DDBJ whole genome shotgun (WGS) entry which is preliminary data.</text>
</comment>
<dbReference type="SMART" id="SM00304">
    <property type="entry name" value="HAMP"/>
    <property type="match status" value="1"/>
</dbReference>
<dbReference type="InterPro" id="IPR038188">
    <property type="entry name" value="TorS_sensor_sf"/>
</dbReference>
<organism evidence="7 8">
    <name type="scientific">Lacibacterium aquatile</name>
    <dbReference type="NCBI Taxonomy" id="1168082"/>
    <lineage>
        <taxon>Bacteria</taxon>
        <taxon>Pseudomonadati</taxon>
        <taxon>Pseudomonadota</taxon>
        <taxon>Alphaproteobacteria</taxon>
        <taxon>Rhodospirillales</taxon>
        <taxon>Rhodospirillaceae</taxon>
    </lineage>
</organism>
<dbReference type="EMBL" id="JBHUIP010000014">
    <property type="protein sequence ID" value="MFD2264811.1"/>
    <property type="molecule type" value="Genomic_DNA"/>
</dbReference>
<dbReference type="Gene3D" id="6.10.340.10">
    <property type="match status" value="1"/>
</dbReference>
<keyword evidence="4" id="KW-1133">Transmembrane helix</keyword>
<dbReference type="PRINTS" id="PR00260">
    <property type="entry name" value="CHEMTRNSDUCR"/>
</dbReference>
<name>A0ABW5DXV9_9PROT</name>
<accession>A0ABW5DXV9</accession>
<dbReference type="PROSITE" id="PS50885">
    <property type="entry name" value="HAMP"/>
    <property type="match status" value="1"/>
</dbReference>
<dbReference type="Gene3D" id="1.10.287.950">
    <property type="entry name" value="Methyl-accepting chemotaxis protein"/>
    <property type="match status" value="1"/>
</dbReference>
<dbReference type="PANTHER" id="PTHR32089">
    <property type="entry name" value="METHYL-ACCEPTING CHEMOTAXIS PROTEIN MCPB"/>
    <property type="match status" value="1"/>
</dbReference>
<proteinExistence type="inferred from homology"/>
<comment type="similarity">
    <text evidence="2">Belongs to the methyl-accepting chemotaxis (MCP) protein family.</text>
</comment>
<dbReference type="SMART" id="SM00283">
    <property type="entry name" value="MA"/>
    <property type="match status" value="1"/>
</dbReference>
<evidence type="ECO:0000256" key="2">
    <source>
        <dbReference type="ARBA" id="ARBA00029447"/>
    </source>
</evidence>
<dbReference type="InterPro" id="IPR004090">
    <property type="entry name" value="Chemotax_Me-accpt_rcpt"/>
</dbReference>
<dbReference type="RefSeq" id="WP_379877944.1">
    <property type="nucleotide sequence ID" value="NZ_JBHUIP010000014.1"/>
</dbReference>